<dbReference type="SMART" id="SM00116">
    <property type="entry name" value="CBS"/>
    <property type="match status" value="2"/>
</dbReference>
<feature type="domain" description="CBS" evidence="9">
    <location>
        <begin position="266"/>
        <end position="323"/>
    </location>
</feature>
<comment type="similarity">
    <text evidence="2">Belongs to the UPF0053 family.</text>
</comment>
<feature type="transmembrane region" description="Helical" evidence="8">
    <location>
        <begin position="70"/>
        <end position="88"/>
    </location>
</feature>
<dbReference type="InterPro" id="IPR046342">
    <property type="entry name" value="CBS_dom_sf"/>
</dbReference>
<gene>
    <name evidence="10" type="ORF">Lsed01_00018</name>
</gene>
<dbReference type="SUPFAM" id="SSF56176">
    <property type="entry name" value="FAD-binding/transporter-associated domain-like"/>
    <property type="match status" value="1"/>
</dbReference>
<dbReference type="PANTHER" id="PTHR22777:SF32">
    <property type="entry name" value="UPF0053 INNER MEMBRANE PROTEIN YFJD"/>
    <property type="match status" value="1"/>
</dbReference>
<dbReference type="Pfam" id="PF03471">
    <property type="entry name" value="CorC_HlyC"/>
    <property type="match status" value="1"/>
</dbReference>
<evidence type="ECO:0000256" key="5">
    <source>
        <dbReference type="ARBA" id="ARBA00023122"/>
    </source>
</evidence>
<comment type="caution">
    <text evidence="10">The sequence shown here is derived from an EMBL/GenBank/DDBJ whole genome shotgun (WGS) entry which is preliminary data.</text>
</comment>
<dbReference type="PROSITE" id="PS51371">
    <property type="entry name" value="CBS"/>
    <property type="match status" value="2"/>
</dbReference>
<evidence type="ECO:0000256" key="3">
    <source>
        <dbReference type="ARBA" id="ARBA00022475"/>
    </source>
</evidence>
<feature type="domain" description="CBS" evidence="9">
    <location>
        <begin position="199"/>
        <end position="261"/>
    </location>
</feature>
<dbReference type="RefSeq" id="WP_286215649.1">
    <property type="nucleotide sequence ID" value="NZ_AP027736.1"/>
</dbReference>
<dbReference type="SMART" id="SM01091">
    <property type="entry name" value="CorC_HlyC"/>
    <property type="match status" value="1"/>
</dbReference>
<name>A0ABP9WCQ6_9MICO</name>
<evidence type="ECO:0000256" key="7">
    <source>
        <dbReference type="SAM" id="MobiDB-lite"/>
    </source>
</evidence>
<dbReference type="CDD" id="cd04590">
    <property type="entry name" value="CBS_pair_CorC_HlyC_assoc"/>
    <property type="match status" value="1"/>
</dbReference>
<evidence type="ECO:0000256" key="8">
    <source>
        <dbReference type="SAM" id="Phobius"/>
    </source>
</evidence>
<dbReference type="SUPFAM" id="SSF54631">
    <property type="entry name" value="CBS-domain pair"/>
    <property type="match status" value="1"/>
</dbReference>
<dbReference type="InterPro" id="IPR005170">
    <property type="entry name" value="Transptr-assoc_dom"/>
</dbReference>
<comment type="subcellular location">
    <subcellularLocation>
        <location evidence="1">Cell membrane</location>
        <topology evidence="1">Multi-pass membrane protein</topology>
    </subcellularLocation>
</comment>
<keyword evidence="4" id="KW-0677">Repeat</keyword>
<dbReference type="EMBL" id="BAABRR010000001">
    <property type="protein sequence ID" value="GAA5517612.1"/>
    <property type="molecule type" value="Genomic_DNA"/>
</dbReference>
<evidence type="ECO:0000256" key="2">
    <source>
        <dbReference type="ARBA" id="ARBA00006337"/>
    </source>
</evidence>
<keyword evidence="11" id="KW-1185">Reference proteome</keyword>
<accession>A0ABP9WCQ6</accession>
<evidence type="ECO:0000259" key="9">
    <source>
        <dbReference type="PROSITE" id="PS51371"/>
    </source>
</evidence>
<evidence type="ECO:0000313" key="10">
    <source>
        <dbReference type="EMBL" id="GAA5517612.1"/>
    </source>
</evidence>
<keyword evidence="5 6" id="KW-0129">CBS domain</keyword>
<dbReference type="PANTHER" id="PTHR22777">
    <property type="entry name" value="HEMOLYSIN-RELATED"/>
    <property type="match status" value="1"/>
</dbReference>
<dbReference type="Gene3D" id="3.30.465.10">
    <property type="match status" value="1"/>
</dbReference>
<dbReference type="InterPro" id="IPR000644">
    <property type="entry name" value="CBS_dom"/>
</dbReference>
<keyword evidence="8" id="KW-1133">Transmembrane helix</keyword>
<protein>
    <submittedName>
        <fullName evidence="10">UPF0053 protein Rv2366c</fullName>
    </submittedName>
</protein>
<feature type="region of interest" description="Disordered" evidence="7">
    <location>
        <begin position="413"/>
        <end position="435"/>
    </location>
</feature>
<evidence type="ECO:0000256" key="4">
    <source>
        <dbReference type="ARBA" id="ARBA00022737"/>
    </source>
</evidence>
<proteinExistence type="inferred from homology"/>
<dbReference type="InterPro" id="IPR016169">
    <property type="entry name" value="FAD-bd_PCMH_sub2"/>
</dbReference>
<dbReference type="Proteomes" id="UP001426770">
    <property type="component" value="Unassembled WGS sequence"/>
</dbReference>
<keyword evidence="8" id="KW-0472">Membrane</keyword>
<evidence type="ECO:0000256" key="1">
    <source>
        <dbReference type="ARBA" id="ARBA00004651"/>
    </source>
</evidence>
<organism evidence="10 11">
    <name type="scientific">Demequina sediminis</name>
    <dbReference type="NCBI Taxonomy" id="1930058"/>
    <lineage>
        <taxon>Bacteria</taxon>
        <taxon>Bacillati</taxon>
        <taxon>Actinomycetota</taxon>
        <taxon>Actinomycetes</taxon>
        <taxon>Micrococcales</taxon>
        <taxon>Demequinaceae</taxon>
        <taxon>Demequina</taxon>
    </lineage>
</organism>
<evidence type="ECO:0000256" key="6">
    <source>
        <dbReference type="PROSITE-ProRule" id="PRU00703"/>
    </source>
</evidence>
<sequence length="435" mass="46915">MSSSAVSLLVAVAVAGLAGAAVLHAIVAAFEQIPYADERRIAALVRPDGRPTRAARLAVLPDHADNAASVGYAMLESLALVAWTVLALELGDVLGWDGWATLALAAGVAAFLSVIVVRAWPRGVARSHPEAAIRALAPVGWAIVRLTTPIRAVVPALQMRELSEPEDLVEQAGDALEEEDAELLRSVVGLGDTLTREVMVPRTDMITIDAGTPARKAMLLFMRSGFSRVPVIGDGVDDTVGVLYLKDVVRATWDHPERLDEPIDALMREPVFVPESVPADDLLRRMQDEVFHMAVVVDEYGGVAGLVTIEDALEEIVGEMVDEHDRLAPEVEDLGDGRYRVPARCSLDELAELFDVEIDDEDVETVAGLLAKALGKVPIPGSRASVHGLDLLAERAEGRRRRLVSVVVTRVEPEPAADENVTAPRRRGRKDDDHE</sequence>
<dbReference type="Gene3D" id="3.10.580.10">
    <property type="entry name" value="CBS-domain"/>
    <property type="match status" value="1"/>
</dbReference>
<dbReference type="InterPro" id="IPR036318">
    <property type="entry name" value="FAD-bd_PCMH-like_sf"/>
</dbReference>
<keyword evidence="3" id="KW-1003">Cell membrane</keyword>
<evidence type="ECO:0000313" key="11">
    <source>
        <dbReference type="Proteomes" id="UP001426770"/>
    </source>
</evidence>
<dbReference type="InterPro" id="IPR044751">
    <property type="entry name" value="Ion_transp-like_CBS"/>
</dbReference>
<reference evidence="10 11" key="1">
    <citation type="submission" date="2024-02" db="EMBL/GenBank/DDBJ databases">
        <title>Lysinimicrobium sediminis NBRC 112286.</title>
        <authorList>
            <person name="Ichikawa N."/>
            <person name="Katano-Makiyama Y."/>
            <person name="Hidaka K."/>
        </authorList>
    </citation>
    <scope>NUCLEOTIDE SEQUENCE [LARGE SCALE GENOMIC DNA]</scope>
    <source>
        <strain evidence="10 11">NBRC 112286</strain>
    </source>
</reference>
<feature type="transmembrane region" description="Helical" evidence="8">
    <location>
        <begin position="100"/>
        <end position="120"/>
    </location>
</feature>
<dbReference type="Pfam" id="PF00571">
    <property type="entry name" value="CBS"/>
    <property type="match status" value="2"/>
</dbReference>
<keyword evidence="8" id="KW-0812">Transmembrane</keyword>